<sequence length="77" mass="8223">MHAVGSNDCGCPKVLRLMELPVLHPARGQVRASAGLLPLRVAATFPAAETAATHRRLAGGGLRGRAILAFDERMKHR</sequence>
<name>A0A316II96_9GAMM</name>
<dbReference type="AlphaFoldDB" id="A0A316II96"/>
<protein>
    <submittedName>
        <fullName evidence="1">Uncharacterized protein</fullName>
    </submittedName>
</protein>
<evidence type="ECO:0000313" key="1">
    <source>
        <dbReference type="EMBL" id="PWK92899.1"/>
    </source>
</evidence>
<keyword evidence="2" id="KW-1185">Reference proteome</keyword>
<accession>A0A316II96</accession>
<dbReference type="Proteomes" id="UP000245812">
    <property type="component" value="Unassembled WGS sequence"/>
</dbReference>
<reference evidence="1 2" key="1">
    <citation type="submission" date="2018-05" db="EMBL/GenBank/DDBJ databases">
        <title>Genomic Encyclopedia of Type Strains, Phase IV (KMG-IV): sequencing the most valuable type-strain genomes for metagenomic binning, comparative biology and taxonomic classification.</title>
        <authorList>
            <person name="Goeker M."/>
        </authorList>
    </citation>
    <scope>NUCLEOTIDE SEQUENCE [LARGE SCALE GENOMIC DNA]</scope>
    <source>
        <strain evidence="1 2">DSM 14263</strain>
    </source>
</reference>
<comment type="caution">
    <text evidence="1">The sequence shown here is derived from an EMBL/GenBank/DDBJ whole genome shotgun (WGS) entry which is preliminary data.</text>
</comment>
<organism evidence="1 2">
    <name type="scientific">Fulvimonas soli</name>
    <dbReference type="NCBI Taxonomy" id="155197"/>
    <lineage>
        <taxon>Bacteria</taxon>
        <taxon>Pseudomonadati</taxon>
        <taxon>Pseudomonadota</taxon>
        <taxon>Gammaproteobacteria</taxon>
        <taxon>Lysobacterales</taxon>
        <taxon>Rhodanobacteraceae</taxon>
        <taxon>Fulvimonas</taxon>
    </lineage>
</organism>
<dbReference type="OrthoDB" id="9785812at2"/>
<dbReference type="EMBL" id="QGHC01000001">
    <property type="protein sequence ID" value="PWK92899.1"/>
    <property type="molecule type" value="Genomic_DNA"/>
</dbReference>
<gene>
    <name evidence="1" type="ORF">C7456_101238</name>
</gene>
<dbReference type="RefSeq" id="WP_139942868.1">
    <property type="nucleotide sequence ID" value="NZ_MSZV01000041.1"/>
</dbReference>
<evidence type="ECO:0000313" key="2">
    <source>
        <dbReference type="Proteomes" id="UP000245812"/>
    </source>
</evidence>
<proteinExistence type="predicted"/>